<name>A0ABD3MYR7_9STRA</name>
<dbReference type="Pfam" id="PF13091">
    <property type="entry name" value="PLDc_2"/>
    <property type="match status" value="1"/>
</dbReference>
<proteinExistence type="predicted"/>
<sequence>MTASAQPLECILFSTSVVVVEGRQGEETSEIRKSIQSLDALVDNLSYVKAPRLGISPGFDTVESEAIWRTLDSFPEYQTLDSVNFIPAAIPLPCTEIALKYFLRIKNVWRERLDWAATKTKYARASLMVQEASECLRKQLNLVPIWSECYTPEKCPSPDEMSSLYLASNVHLLDNLEDYIYSYVECALKARHTIDISICYLFHIDPVARYILLDLIPFVAARGVKVRILFESMTVESQVLRGAFQAIQSNPDGTCGGRFEYKLPKGSPPFYQAQKVLRCASHLIREVLNVASSSPNIDCRFWFARDERCKYRIKNHTKCHVFDGGMNGRVIAGGSNVAPRPAQLDTDFIVEGGIVENYLRHFDNMWEAMNARGVIDTETAEEKNEVGETPAFIFSKFNAIELGGSSEEKKEVDETLPTDSVFSTEEINQRGGMSSKSLFLPSVPSSLGEDVILRCVLGGIKRAKESILICMGHCNVPEVVAEALKKATERGVKVEILTNSFYTCDLRNGQRDLFKSLQRMLQIAPMVELYVTALKEGSNEGPPFLHSKYVVVDSEWVAVGSWNMWTRSAFYEMEAEIFVSSSSFAAELQKKFDRERNEFTVQVKTAKECEKYLPLGCSICAQFGPFFESQVPSSPRTVLAFV</sequence>
<dbReference type="GO" id="GO:0030572">
    <property type="term" value="F:phosphatidyltransferase activity"/>
    <property type="evidence" value="ECO:0007669"/>
    <property type="project" value="UniProtKB-ARBA"/>
</dbReference>
<dbReference type="Proteomes" id="UP001530315">
    <property type="component" value="Unassembled WGS sequence"/>
</dbReference>
<evidence type="ECO:0000313" key="2">
    <source>
        <dbReference type="EMBL" id="KAL3768509.1"/>
    </source>
</evidence>
<keyword evidence="3" id="KW-1185">Reference proteome</keyword>
<evidence type="ECO:0000259" key="1">
    <source>
        <dbReference type="PROSITE" id="PS50035"/>
    </source>
</evidence>
<dbReference type="GO" id="GO:0032049">
    <property type="term" value="P:cardiolipin biosynthetic process"/>
    <property type="evidence" value="ECO:0007669"/>
    <property type="project" value="UniProtKB-ARBA"/>
</dbReference>
<protein>
    <recommendedName>
        <fullName evidence="1">PLD phosphodiesterase domain-containing protein</fullName>
    </recommendedName>
</protein>
<reference evidence="2 3" key="1">
    <citation type="submission" date="2024-10" db="EMBL/GenBank/DDBJ databases">
        <title>Updated reference genomes for cyclostephanoid diatoms.</title>
        <authorList>
            <person name="Roberts W.R."/>
            <person name="Alverson A.J."/>
        </authorList>
    </citation>
    <scope>NUCLEOTIDE SEQUENCE [LARGE SCALE GENOMIC DNA]</scope>
    <source>
        <strain evidence="2 3">AJA276-08</strain>
    </source>
</reference>
<comment type="caution">
    <text evidence="2">The sequence shown here is derived from an EMBL/GenBank/DDBJ whole genome shotgun (WGS) entry which is preliminary data.</text>
</comment>
<dbReference type="PROSITE" id="PS50035">
    <property type="entry name" value="PLD"/>
    <property type="match status" value="1"/>
</dbReference>
<dbReference type="AlphaFoldDB" id="A0ABD3MYR7"/>
<dbReference type="SUPFAM" id="SSF56024">
    <property type="entry name" value="Phospholipase D/nuclease"/>
    <property type="match status" value="2"/>
</dbReference>
<accession>A0ABD3MYR7</accession>
<dbReference type="Gene3D" id="3.30.870.10">
    <property type="entry name" value="Endonuclease Chain A"/>
    <property type="match status" value="2"/>
</dbReference>
<dbReference type="InterPro" id="IPR001736">
    <property type="entry name" value="PLipase_D/transphosphatidylase"/>
</dbReference>
<dbReference type="PANTHER" id="PTHR21248">
    <property type="entry name" value="CARDIOLIPIN SYNTHASE"/>
    <property type="match status" value="1"/>
</dbReference>
<organism evidence="2 3">
    <name type="scientific">Stephanodiscus triporus</name>
    <dbReference type="NCBI Taxonomy" id="2934178"/>
    <lineage>
        <taxon>Eukaryota</taxon>
        <taxon>Sar</taxon>
        <taxon>Stramenopiles</taxon>
        <taxon>Ochrophyta</taxon>
        <taxon>Bacillariophyta</taxon>
        <taxon>Coscinodiscophyceae</taxon>
        <taxon>Thalassiosirophycidae</taxon>
        <taxon>Stephanodiscales</taxon>
        <taxon>Stephanodiscaceae</taxon>
        <taxon>Stephanodiscus</taxon>
    </lineage>
</organism>
<dbReference type="SMART" id="SM00155">
    <property type="entry name" value="PLDc"/>
    <property type="match status" value="2"/>
</dbReference>
<dbReference type="InterPro" id="IPR025202">
    <property type="entry name" value="PLD-like_dom"/>
</dbReference>
<feature type="domain" description="PLD phosphodiesterase" evidence="1">
    <location>
        <begin position="541"/>
        <end position="568"/>
    </location>
</feature>
<evidence type="ECO:0000313" key="3">
    <source>
        <dbReference type="Proteomes" id="UP001530315"/>
    </source>
</evidence>
<dbReference type="EMBL" id="JALLAZ020001676">
    <property type="protein sequence ID" value="KAL3768509.1"/>
    <property type="molecule type" value="Genomic_DNA"/>
</dbReference>
<gene>
    <name evidence="2" type="ORF">ACHAW5_002466</name>
</gene>
<dbReference type="PANTHER" id="PTHR21248:SF12">
    <property type="entry name" value="CARDIOLIPIN SYNTHASE C"/>
    <property type="match status" value="1"/>
</dbReference>